<dbReference type="GO" id="GO:0005634">
    <property type="term" value="C:nucleus"/>
    <property type="evidence" value="ECO:0007669"/>
    <property type="project" value="UniProtKB-SubCell"/>
</dbReference>
<accession>A0A9Q0SAB3</accession>
<dbReference type="OrthoDB" id="7787952at2759"/>
<dbReference type="PANTHER" id="PTHR46481">
    <property type="entry name" value="ZINC FINGER BED DOMAIN-CONTAINING PROTEIN 4"/>
    <property type="match status" value="1"/>
</dbReference>
<keyword evidence="8" id="KW-1185">Reference proteome</keyword>
<evidence type="ECO:0008006" key="9">
    <source>
        <dbReference type="Google" id="ProtNLM"/>
    </source>
</evidence>
<evidence type="ECO:0000256" key="5">
    <source>
        <dbReference type="ARBA" id="ARBA00023242"/>
    </source>
</evidence>
<evidence type="ECO:0000313" key="7">
    <source>
        <dbReference type="EMBL" id="KAJ6649420.1"/>
    </source>
</evidence>
<comment type="subcellular location">
    <subcellularLocation>
        <location evidence="1">Nucleus</location>
    </subcellularLocation>
</comment>
<keyword evidence="4" id="KW-0862">Zinc</keyword>
<dbReference type="EMBL" id="WJQU01000001">
    <property type="protein sequence ID" value="KAJ6649420.1"/>
    <property type="molecule type" value="Genomic_DNA"/>
</dbReference>
<gene>
    <name evidence="7" type="ORF">Bhyg_04655</name>
</gene>
<dbReference type="SUPFAM" id="SSF53098">
    <property type="entry name" value="Ribonuclease H-like"/>
    <property type="match status" value="1"/>
</dbReference>
<evidence type="ECO:0000313" key="8">
    <source>
        <dbReference type="Proteomes" id="UP001151699"/>
    </source>
</evidence>
<keyword evidence="3" id="KW-0863">Zinc-finger</keyword>
<dbReference type="InterPro" id="IPR012337">
    <property type="entry name" value="RNaseH-like_sf"/>
</dbReference>
<evidence type="ECO:0000256" key="2">
    <source>
        <dbReference type="ARBA" id="ARBA00022723"/>
    </source>
</evidence>
<feature type="region of interest" description="Disordered" evidence="6">
    <location>
        <begin position="1"/>
        <end position="21"/>
    </location>
</feature>
<dbReference type="GO" id="GO:0008270">
    <property type="term" value="F:zinc ion binding"/>
    <property type="evidence" value="ECO:0007669"/>
    <property type="project" value="UniProtKB-KW"/>
</dbReference>
<proteinExistence type="predicted"/>
<evidence type="ECO:0000256" key="6">
    <source>
        <dbReference type="SAM" id="MobiDB-lite"/>
    </source>
</evidence>
<dbReference type="AlphaFoldDB" id="A0A9Q0SAB3"/>
<keyword evidence="5" id="KW-0539">Nucleus</keyword>
<evidence type="ECO:0000256" key="3">
    <source>
        <dbReference type="ARBA" id="ARBA00022771"/>
    </source>
</evidence>
<evidence type="ECO:0000256" key="1">
    <source>
        <dbReference type="ARBA" id="ARBA00004123"/>
    </source>
</evidence>
<sequence>MSDTGMISEHPDEAEFSNEKPINVDWKEIPKSIAGGNEWVKHYRFNKYTQKTKCILCEKQYSGCFIQNMKRHLCLHHTEEAAVDRVSIKRRKTSKDEPQSNSKRKREGKLSKGDYIKNCVLLAAVNMVAFLLFNSPFFRNLTLIHATVTKTIVNSSNIGNFIRQTEIRIRHLIASEIKNRLISIKLDIATRHHRSMLCVNVQYYCSNRKQLVIRTLGCVELRRSHKSSYLEQRLYSILSLYEIDKKNIYYYTSDNGANLLRLGKLIKKMQHSLNLAQEWEQLQDKNVPDSSASDEELEPFDYHLDFQFEHQQNTHAEIDDRTVNKLMKKLTDSDGGSQLTMLEVFGCAAHTVQLAVYDALSTVTKTSIKHIRSVIKELRSSQYLDYRSSSLKSLKLNVCSRWNSLYKMFASILKRKNDLEMLYARVPKKKLPDIYLSPADFQYMTEFNEAFEPIYDLTLALQKEQLAMMKYAGYRTGFLK</sequence>
<dbReference type="PANTHER" id="PTHR46481:SF10">
    <property type="entry name" value="ZINC FINGER BED DOMAIN-CONTAINING PROTEIN 39"/>
    <property type="match status" value="1"/>
</dbReference>
<evidence type="ECO:0000256" key="4">
    <source>
        <dbReference type="ARBA" id="ARBA00022833"/>
    </source>
</evidence>
<keyword evidence="2" id="KW-0479">Metal-binding</keyword>
<organism evidence="7 8">
    <name type="scientific">Pseudolycoriella hygida</name>
    <dbReference type="NCBI Taxonomy" id="35572"/>
    <lineage>
        <taxon>Eukaryota</taxon>
        <taxon>Metazoa</taxon>
        <taxon>Ecdysozoa</taxon>
        <taxon>Arthropoda</taxon>
        <taxon>Hexapoda</taxon>
        <taxon>Insecta</taxon>
        <taxon>Pterygota</taxon>
        <taxon>Neoptera</taxon>
        <taxon>Endopterygota</taxon>
        <taxon>Diptera</taxon>
        <taxon>Nematocera</taxon>
        <taxon>Sciaroidea</taxon>
        <taxon>Sciaridae</taxon>
        <taxon>Pseudolycoriella</taxon>
    </lineage>
</organism>
<dbReference type="Proteomes" id="UP001151699">
    <property type="component" value="Chromosome A"/>
</dbReference>
<feature type="region of interest" description="Disordered" evidence="6">
    <location>
        <begin position="87"/>
        <end position="109"/>
    </location>
</feature>
<reference evidence="7" key="1">
    <citation type="submission" date="2022-07" db="EMBL/GenBank/DDBJ databases">
        <authorList>
            <person name="Trinca V."/>
            <person name="Uliana J.V.C."/>
            <person name="Torres T.T."/>
            <person name="Ward R.J."/>
            <person name="Monesi N."/>
        </authorList>
    </citation>
    <scope>NUCLEOTIDE SEQUENCE</scope>
    <source>
        <strain evidence="7">HSMRA1968</strain>
        <tissue evidence="7">Whole embryos</tissue>
    </source>
</reference>
<comment type="caution">
    <text evidence="7">The sequence shown here is derived from an EMBL/GenBank/DDBJ whole genome shotgun (WGS) entry which is preliminary data.</text>
</comment>
<dbReference type="InterPro" id="IPR052035">
    <property type="entry name" value="ZnF_BED_domain_contain"/>
</dbReference>
<protein>
    <recommendedName>
        <fullName evidence="9">BED-type domain-containing protein</fullName>
    </recommendedName>
</protein>
<name>A0A9Q0SAB3_9DIPT</name>